<dbReference type="GO" id="GO:0007166">
    <property type="term" value="P:cell surface receptor signaling pathway"/>
    <property type="evidence" value="ECO:0007669"/>
    <property type="project" value="TreeGrafter"/>
</dbReference>
<proteinExistence type="predicted"/>
<evidence type="ECO:0000313" key="6">
    <source>
        <dbReference type="Proteomes" id="UP001209878"/>
    </source>
</evidence>
<dbReference type="GO" id="GO:0004222">
    <property type="term" value="F:metalloendopeptidase activity"/>
    <property type="evidence" value="ECO:0007669"/>
    <property type="project" value="TreeGrafter"/>
</dbReference>
<evidence type="ECO:0000256" key="3">
    <source>
        <dbReference type="ARBA" id="ARBA00023180"/>
    </source>
</evidence>
<evidence type="ECO:0000313" key="5">
    <source>
        <dbReference type="EMBL" id="KAK2177193.1"/>
    </source>
</evidence>
<accession>A0AAD9KUW0</accession>
<dbReference type="SMART" id="SM00004">
    <property type="entry name" value="NL"/>
    <property type="match status" value="1"/>
</dbReference>
<keyword evidence="2" id="KW-1015">Disulfide bond</keyword>
<evidence type="ECO:0000256" key="1">
    <source>
        <dbReference type="ARBA" id="ARBA00022737"/>
    </source>
</evidence>
<evidence type="ECO:0000256" key="2">
    <source>
        <dbReference type="ARBA" id="ARBA00023157"/>
    </source>
</evidence>
<dbReference type="PANTHER" id="PTHR46130:SF3">
    <property type="entry name" value="CHROMOSOME UNDETERMINED SCAFFOLD_33, WHOLE GENOME SHOTGUN SEQUENCE"/>
    <property type="match status" value="1"/>
</dbReference>
<reference evidence="5" key="1">
    <citation type="journal article" date="2023" name="Mol. Biol. Evol.">
        <title>Third-Generation Sequencing Reveals the Adaptive Role of the Epigenome in Three Deep-Sea Polychaetes.</title>
        <authorList>
            <person name="Perez M."/>
            <person name="Aroh O."/>
            <person name="Sun Y."/>
            <person name="Lan Y."/>
            <person name="Juniper S.K."/>
            <person name="Young C.R."/>
            <person name="Angers B."/>
            <person name="Qian P.Y."/>
        </authorList>
    </citation>
    <scope>NUCLEOTIDE SEQUENCE</scope>
    <source>
        <strain evidence="5">R07B-5</strain>
    </source>
</reference>
<organism evidence="5 6">
    <name type="scientific">Ridgeia piscesae</name>
    <name type="common">Tubeworm</name>
    <dbReference type="NCBI Taxonomy" id="27915"/>
    <lineage>
        <taxon>Eukaryota</taxon>
        <taxon>Metazoa</taxon>
        <taxon>Spiralia</taxon>
        <taxon>Lophotrochozoa</taxon>
        <taxon>Annelida</taxon>
        <taxon>Polychaeta</taxon>
        <taxon>Sedentaria</taxon>
        <taxon>Canalipalpata</taxon>
        <taxon>Sabellida</taxon>
        <taxon>Siboglinidae</taxon>
        <taxon>Ridgeia</taxon>
    </lineage>
</organism>
<gene>
    <name evidence="5" type="ORF">NP493_614g01121</name>
</gene>
<dbReference type="GO" id="GO:0006508">
    <property type="term" value="P:proteolysis"/>
    <property type="evidence" value="ECO:0007669"/>
    <property type="project" value="TreeGrafter"/>
</dbReference>
<dbReference type="AlphaFoldDB" id="A0AAD9KUW0"/>
<dbReference type="Gene3D" id="3.30.300.320">
    <property type="match status" value="1"/>
</dbReference>
<dbReference type="Proteomes" id="UP001209878">
    <property type="component" value="Unassembled WGS sequence"/>
</dbReference>
<protein>
    <recommendedName>
        <fullName evidence="4">LNR domain-containing protein</fullName>
    </recommendedName>
</protein>
<comment type="caution">
    <text evidence="5">The sequence shown here is derived from an EMBL/GenBank/DDBJ whole genome shotgun (WGS) entry which is preliminary data.</text>
</comment>
<dbReference type="InterPro" id="IPR043543">
    <property type="entry name" value="PAPPA/PAPPA2"/>
</dbReference>
<keyword evidence="6" id="KW-1185">Reference proteome</keyword>
<dbReference type="Pfam" id="PF00066">
    <property type="entry name" value="Notch"/>
    <property type="match status" value="1"/>
</dbReference>
<dbReference type="EMBL" id="JAODUO010000614">
    <property type="protein sequence ID" value="KAK2177193.1"/>
    <property type="molecule type" value="Genomic_DNA"/>
</dbReference>
<keyword evidence="1" id="KW-0677">Repeat</keyword>
<feature type="domain" description="LNR" evidence="4">
    <location>
        <begin position="23"/>
        <end position="61"/>
    </location>
</feature>
<name>A0AAD9KUW0_RIDPI</name>
<keyword evidence="3" id="KW-0325">Glycoprotein</keyword>
<dbReference type="PANTHER" id="PTHR46130">
    <property type="entry name" value="LAMGL DOMAIN-CONTAINING PROTEIN"/>
    <property type="match status" value="1"/>
</dbReference>
<evidence type="ECO:0000259" key="4">
    <source>
        <dbReference type="SMART" id="SM00004"/>
    </source>
</evidence>
<dbReference type="GO" id="GO:0005615">
    <property type="term" value="C:extracellular space"/>
    <property type="evidence" value="ECO:0007669"/>
    <property type="project" value="TreeGrafter"/>
</dbReference>
<sequence length="115" mass="12986">MRAEKGYIAVHSITCTGRLRWFPDTAGITCVQQCSSDFIGDGFCDPRNNQLFCNWDGGDCCQSTVSGGTVQPFPVTCVDDCSCRDPDAIENKKLNRVRAHFRHHHNIHTRKQRDI</sequence>
<dbReference type="InterPro" id="IPR000800">
    <property type="entry name" value="Notch_dom"/>
</dbReference>